<organism evidence="2 3">
    <name type="scientific">Pontibacter amylolyticus</name>
    <dbReference type="NCBI Taxonomy" id="1424080"/>
    <lineage>
        <taxon>Bacteria</taxon>
        <taxon>Pseudomonadati</taxon>
        <taxon>Bacteroidota</taxon>
        <taxon>Cytophagia</taxon>
        <taxon>Cytophagales</taxon>
        <taxon>Hymenobacteraceae</taxon>
        <taxon>Pontibacter</taxon>
    </lineage>
</organism>
<evidence type="ECO:0000313" key="3">
    <source>
        <dbReference type="Proteomes" id="UP000634043"/>
    </source>
</evidence>
<gene>
    <name evidence="2" type="ORF">GCM10011323_20760</name>
</gene>
<evidence type="ECO:0000313" key="2">
    <source>
        <dbReference type="EMBL" id="GGG16248.1"/>
    </source>
</evidence>
<comment type="caution">
    <text evidence="2">The sequence shown here is derived from an EMBL/GenBank/DDBJ whole genome shotgun (WGS) entry which is preliminary data.</text>
</comment>
<evidence type="ECO:0008006" key="4">
    <source>
        <dbReference type="Google" id="ProtNLM"/>
    </source>
</evidence>
<dbReference type="EMBL" id="BMFP01000003">
    <property type="protein sequence ID" value="GGG16248.1"/>
    <property type="molecule type" value="Genomic_DNA"/>
</dbReference>
<reference evidence="3" key="1">
    <citation type="journal article" date="2019" name="Int. J. Syst. Evol. Microbiol.">
        <title>The Global Catalogue of Microorganisms (GCM) 10K type strain sequencing project: providing services to taxonomists for standard genome sequencing and annotation.</title>
        <authorList>
            <consortium name="The Broad Institute Genomics Platform"/>
            <consortium name="The Broad Institute Genome Sequencing Center for Infectious Disease"/>
            <person name="Wu L."/>
            <person name="Ma J."/>
        </authorList>
    </citation>
    <scope>NUCLEOTIDE SEQUENCE [LARGE SCALE GENOMIC DNA]</scope>
    <source>
        <strain evidence="3">CGMCC 1.12749</strain>
    </source>
</reference>
<dbReference type="RefSeq" id="WP_188501468.1">
    <property type="nucleotide sequence ID" value="NZ_BMFP01000003.1"/>
</dbReference>
<name>A0ABQ1W5N2_9BACT</name>
<keyword evidence="3" id="KW-1185">Reference proteome</keyword>
<keyword evidence="1" id="KW-0732">Signal</keyword>
<dbReference type="Proteomes" id="UP000634043">
    <property type="component" value="Unassembled WGS sequence"/>
</dbReference>
<evidence type="ECO:0000256" key="1">
    <source>
        <dbReference type="SAM" id="SignalP"/>
    </source>
</evidence>
<sequence length="423" mass="47083">MKTTFTLILLLTCALAFGQKRFVAGQYVTHQGDTVQAHINDQNWKRSPTFIEVKQDLASFNTQRLGVGDIKGFLLASGDRYEVHAVDKEKNVTKLGSTYLYDSQSSMVRDTVFLRALVKGRVSLYTLNEPDAQERIYIQKEGEAPVELVYRSIMKRTGGKSGIVKLPVYRGTLTARMTDCQDLADKISKVAFKPSALKSLVQEYNMCAGGNEGDYVAAEEKIKFNVYAIGGVSYTSLNIHGHPNRALSEPEFTGMGYTFGTSFMATLPRSHGKYALIGELLYKAYWTEGTFKHVNPHTEQVYTEYTTTFEMSQMAINLLGRYRLLDKGIKPYLSLGIGNSFILNDKSRQLTYTPSSSTVNNKEGNPMASSMRKHEQALLLGIGGEWRNVQAEVRLENGNGFSAAKGVKTANNSVTVRLGYKLK</sequence>
<protein>
    <recommendedName>
        <fullName evidence="4">PorT family protein</fullName>
    </recommendedName>
</protein>
<feature type="chain" id="PRO_5046572144" description="PorT family protein" evidence="1">
    <location>
        <begin position="19"/>
        <end position="423"/>
    </location>
</feature>
<feature type="signal peptide" evidence="1">
    <location>
        <begin position="1"/>
        <end position="18"/>
    </location>
</feature>
<accession>A0ABQ1W5N2</accession>
<proteinExistence type="predicted"/>